<dbReference type="STRING" id="29539.SAMN02745716_1095"/>
<evidence type="ECO:0000256" key="1">
    <source>
        <dbReference type="SAM" id="Phobius"/>
    </source>
</evidence>
<gene>
    <name evidence="2" type="ORF">SAMN02745716_1095</name>
</gene>
<name>A0A1H6FRT2_THEAL</name>
<keyword evidence="3" id="KW-1185">Reference proteome</keyword>
<dbReference type="OrthoDB" id="5245102at2"/>
<keyword evidence="1" id="KW-0472">Membrane</keyword>
<dbReference type="EMBL" id="FNWJ01000001">
    <property type="protein sequence ID" value="SEH12455.1"/>
    <property type="molecule type" value="Genomic_DNA"/>
</dbReference>
<evidence type="ECO:0008006" key="4">
    <source>
        <dbReference type="Google" id="ProtNLM"/>
    </source>
</evidence>
<evidence type="ECO:0000313" key="3">
    <source>
        <dbReference type="Proteomes" id="UP000222056"/>
    </source>
</evidence>
<keyword evidence="1" id="KW-1133">Transmembrane helix</keyword>
<dbReference type="Proteomes" id="UP000222056">
    <property type="component" value="Unassembled WGS sequence"/>
</dbReference>
<reference evidence="3" key="1">
    <citation type="submission" date="2016-10" db="EMBL/GenBank/DDBJ databases">
        <authorList>
            <person name="Varghese N."/>
            <person name="Submissions S."/>
        </authorList>
    </citation>
    <scope>NUCLEOTIDE SEQUENCE [LARGE SCALE GENOMIC DNA]</scope>
    <source>
        <strain evidence="3">ATCC 35263</strain>
    </source>
</reference>
<dbReference type="RefSeq" id="WP_093116917.1">
    <property type="nucleotide sequence ID" value="NZ_FNWJ01000001.1"/>
</dbReference>
<protein>
    <recommendedName>
        <fullName evidence="4">DUF3618 domain-containing protein</fullName>
    </recommendedName>
</protein>
<sequence>MGEADVEALLRGALRPVEPQESLAERLERRLVGVRSAAVDELADWELRALRDPRRWLRALIAVICGAAAATALALLRLHQARRSRPRGLAATAARLRSQIRRPLERTQLRRARGRRRIIA</sequence>
<accession>A0A1H6FRT2</accession>
<proteinExistence type="predicted"/>
<feature type="transmembrane region" description="Helical" evidence="1">
    <location>
        <begin position="56"/>
        <end position="76"/>
    </location>
</feature>
<dbReference type="AlphaFoldDB" id="A0A1H6FRT2"/>
<evidence type="ECO:0000313" key="2">
    <source>
        <dbReference type="EMBL" id="SEH12455.1"/>
    </source>
</evidence>
<keyword evidence="1" id="KW-0812">Transmembrane</keyword>
<organism evidence="2 3">
    <name type="scientific">Thermoleophilum album</name>
    <dbReference type="NCBI Taxonomy" id="29539"/>
    <lineage>
        <taxon>Bacteria</taxon>
        <taxon>Bacillati</taxon>
        <taxon>Actinomycetota</taxon>
        <taxon>Thermoleophilia</taxon>
        <taxon>Thermoleophilales</taxon>
        <taxon>Thermoleophilaceae</taxon>
        <taxon>Thermoleophilum</taxon>
    </lineage>
</organism>